<feature type="region of interest" description="Disordered" evidence="1">
    <location>
        <begin position="54"/>
        <end position="73"/>
    </location>
</feature>
<name>A0A0C2JC17_THEKT</name>
<accession>A0A0C2JC17</accession>
<evidence type="ECO:0000313" key="3">
    <source>
        <dbReference type="Proteomes" id="UP000031668"/>
    </source>
</evidence>
<keyword evidence="3" id="KW-1185">Reference proteome</keyword>
<gene>
    <name evidence="2" type="ORF">RF11_04860</name>
</gene>
<dbReference type="Proteomes" id="UP000031668">
    <property type="component" value="Unassembled WGS sequence"/>
</dbReference>
<dbReference type="EMBL" id="JWZT01003483">
    <property type="protein sequence ID" value="KII66703.1"/>
    <property type="molecule type" value="Genomic_DNA"/>
</dbReference>
<reference evidence="2 3" key="1">
    <citation type="journal article" date="2014" name="Genome Biol. Evol.">
        <title>The genome of the myxosporean Thelohanellus kitauei shows adaptations to nutrient acquisition within its fish host.</title>
        <authorList>
            <person name="Yang Y."/>
            <person name="Xiong J."/>
            <person name="Zhou Z."/>
            <person name="Huo F."/>
            <person name="Miao W."/>
            <person name="Ran C."/>
            <person name="Liu Y."/>
            <person name="Zhang J."/>
            <person name="Feng J."/>
            <person name="Wang M."/>
            <person name="Wang M."/>
            <person name="Wang L."/>
            <person name="Yao B."/>
        </authorList>
    </citation>
    <scope>NUCLEOTIDE SEQUENCE [LARGE SCALE GENOMIC DNA]</scope>
    <source>
        <strain evidence="2">Wuqing</strain>
    </source>
</reference>
<proteinExistence type="predicted"/>
<comment type="caution">
    <text evidence="2">The sequence shown here is derived from an EMBL/GenBank/DDBJ whole genome shotgun (WGS) entry which is preliminary data.</text>
</comment>
<evidence type="ECO:0000256" key="1">
    <source>
        <dbReference type="SAM" id="MobiDB-lite"/>
    </source>
</evidence>
<evidence type="ECO:0000313" key="2">
    <source>
        <dbReference type="EMBL" id="KII66703.1"/>
    </source>
</evidence>
<protein>
    <submittedName>
        <fullName evidence="2">Uncharacterized protein</fullName>
    </submittedName>
</protein>
<dbReference type="AlphaFoldDB" id="A0A0C2JC17"/>
<sequence>MLKSLMRVSHIFCQGYSRQRKPGDVQIAETLLSGRRKYHRGRILADDENITYVDQEEDEAMNPDQDRNQKSNSDRMLKHSFVIIFQRVPLFSVTNGPPIEESRIKQP</sequence>
<organism evidence="2 3">
    <name type="scientific">Thelohanellus kitauei</name>
    <name type="common">Myxosporean</name>
    <dbReference type="NCBI Taxonomy" id="669202"/>
    <lineage>
        <taxon>Eukaryota</taxon>
        <taxon>Metazoa</taxon>
        <taxon>Cnidaria</taxon>
        <taxon>Myxozoa</taxon>
        <taxon>Myxosporea</taxon>
        <taxon>Bivalvulida</taxon>
        <taxon>Platysporina</taxon>
        <taxon>Myxobolidae</taxon>
        <taxon>Thelohanellus</taxon>
    </lineage>
</organism>
<feature type="compositionally biased region" description="Basic and acidic residues" evidence="1">
    <location>
        <begin position="64"/>
        <end position="73"/>
    </location>
</feature>